<feature type="repeat" description="WD" evidence="3">
    <location>
        <begin position="317"/>
        <end position="339"/>
    </location>
</feature>
<name>A0A284RLZ9_ARMOS</name>
<accession>A0A284RLZ9</accession>
<dbReference type="SMART" id="SM00320">
    <property type="entry name" value="WD40"/>
    <property type="match status" value="9"/>
</dbReference>
<evidence type="ECO:0000256" key="4">
    <source>
        <dbReference type="SAM" id="MobiDB-lite"/>
    </source>
</evidence>
<dbReference type="STRING" id="47428.A0A284RLZ9"/>
<keyword evidence="1 3" id="KW-0853">WD repeat</keyword>
<dbReference type="PANTHER" id="PTHR19857:SF8">
    <property type="entry name" value="ANGIO-ASSOCIATED MIGRATORY CELL PROTEIN"/>
    <property type="match status" value="1"/>
</dbReference>
<dbReference type="Proteomes" id="UP000219338">
    <property type="component" value="Unassembled WGS sequence"/>
</dbReference>
<feature type="repeat" description="WD" evidence="3">
    <location>
        <begin position="69"/>
        <end position="110"/>
    </location>
</feature>
<proteinExistence type="predicted"/>
<evidence type="ECO:0000313" key="6">
    <source>
        <dbReference type="Proteomes" id="UP000219338"/>
    </source>
</evidence>
<gene>
    <name evidence="5" type="ORF">ARMOST_13160</name>
</gene>
<dbReference type="PANTHER" id="PTHR19857">
    <property type="entry name" value="MITOCHONDRIAL DIVISION PROTEIN 1-RELATED"/>
    <property type="match status" value="1"/>
</dbReference>
<feature type="repeat" description="WD" evidence="3">
    <location>
        <begin position="200"/>
        <end position="241"/>
    </location>
</feature>
<dbReference type="InterPro" id="IPR015943">
    <property type="entry name" value="WD40/YVTN_repeat-like_dom_sf"/>
</dbReference>
<dbReference type="InterPro" id="IPR001680">
    <property type="entry name" value="WD40_rpt"/>
</dbReference>
<feature type="repeat" description="WD" evidence="3">
    <location>
        <begin position="111"/>
        <end position="142"/>
    </location>
</feature>
<dbReference type="InterPro" id="IPR019775">
    <property type="entry name" value="WD40_repeat_CS"/>
</dbReference>
<dbReference type="SUPFAM" id="SSF75011">
    <property type="entry name" value="3-carboxy-cis,cis-mucoante lactonizing enzyme"/>
    <property type="match status" value="1"/>
</dbReference>
<feature type="region of interest" description="Disordered" evidence="4">
    <location>
        <begin position="1"/>
        <end position="67"/>
    </location>
</feature>
<dbReference type="SUPFAM" id="SSF50978">
    <property type="entry name" value="WD40 repeat-like"/>
    <property type="match status" value="1"/>
</dbReference>
<protein>
    <submittedName>
        <fullName evidence="5">Uncharacterized protein</fullName>
    </submittedName>
</protein>
<feature type="repeat" description="WD" evidence="3">
    <location>
        <begin position="339"/>
        <end position="382"/>
    </location>
</feature>
<feature type="compositionally biased region" description="Acidic residues" evidence="4">
    <location>
        <begin position="27"/>
        <end position="50"/>
    </location>
</feature>
<dbReference type="Pfam" id="PF00400">
    <property type="entry name" value="WD40"/>
    <property type="match status" value="6"/>
</dbReference>
<sequence>MASNTIHQDPDLDDVDAGDQYITSDDVLAEVPDDGDRPMDEDEDGEDGDVVGELPGPSSSGEDNSVQAFPNHQASVFAVSMHPTEALAVSGGEDDFGYIWDITDGEVIVKLTGHSDSVTSTAWSRDGELIATGGMDGKVRIWRRVGKDNYRTWEFLTELQGPDEVMFLRWHPKGSVLLAGSNDSTLWLWQLPSGNTMQVFAGHTGAVQCGEFTPDGKRIVSACADGTLIYWDPRQSTPVFKLSADDARFNLDGVTSLAVNFSSTLAVVGGAAGGVRVVSLSKGEVVSTLGGHTEGESIEAVQFIDLTGNSSTGPGIVATGATDGKICIWDLSTMRLRTTLKHEDAVTSLLALPPPKGYLLVSASADKTLRTWDARTGTLVREHKGHQGPVLVITNEASGNFVVAAGMSNDGTLTLRQAVSTGGIGSHGNVAGANGPDALFSQGSVKASASGKILATVNAGSNTISVFSINPSNPTDISMIGFPVGSGGEFPVSVAINSAGDTVCALNGGAVNGVSCFSVDQQNGLVPVAGTNRMLNLNQTTPATGPAGSVSHIVFSEDNKQLVASVKGVPPTPGFLAVWDVADDGSLSESFASVAPAEGGLLQFSMTIIPGKNAILATDAGIGFDIFDFSSGTNASSKSSVVAIDGQSATCWSSFSPNTKNFFLTDIGTSIVTEINIDNDLVGTVVKQYDQGKGAATIDNDIASMGNNDFMYILTPNVTALNVLSLKAPGDAQLIQKLDIAGPASAAGLRISERPIFVVVPSHLMRSPGAANLQGMTTFIAQ</sequence>
<keyword evidence="2" id="KW-0677">Repeat</keyword>
<dbReference type="InterPro" id="IPR036322">
    <property type="entry name" value="WD40_repeat_dom_sf"/>
</dbReference>
<keyword evidence="6" id="KW-1185">Reference proteome</keyword>
<evidence type="ECO:0000313" key="5">
    <source>
        <dbReference type="EMBL" id="SJL09779.1"/>
    </source>
</evidence>
<evidence type="ECO:0000256" key="3">
    <source>
        <dbReference type="PROSITE-ProRule" id="PRU00221"/>
    </source>
</evidence>
<dbReference type="PROSITE" id="PS50294">
    <property type="entry name" value="WD_REPEATS_REGION"/>
    <property type="match status" value="4"/>
</dbReference>
<dbReference type="PROSITE" id="PS00678">
    <property type="entry name" value="WD_REPEATS_1"/>
    <property type="match status" value="1"/>
</dbReference>
<organism evidence="5 6">
    <name type="scientific">Armillaria ostoyae</name>
    <name type="common">Armillaria root rot fungus</name>
    <dbReference type="NCBI Taxonomy" id="47428"/>
    <lineage>
        <taxon>Eukaryota</taxon>
        <taxon>Fungi</taxon>
        <taxon>Dikarya</taxon>
        <taxon>Basidiomycota</taxon>
        <taxon>Agaricomycotina</taxon>
        <taxon>Agaricomycetes</taxon>
        <taxon>Agaricomycetidae</taxon>
        <taxon>Agaricales</taxon>
        <taxon>Marasmiineae</taxon>
        <taxon>Physalacriaceae</taxon>
        <taxon>Armillaria</taxon>
    </lineage>
</organism>
<dbReference type="Gene3D" id="2.130.10.10">
    <property type="entry name" value="YVTN repeat-like/Quinoprotein amine dehydrogenase"/>
    <property type="match status" value="2"/>
</dbReference>
<evidence type="ECO:0000256" key="1">
    <source>
        <dbReference type="ARBA" id="ARBA00022574"/>
    </source>
</evidence>
<dbReference type="OrthoDB" id="10006285at2759"/>
<dbReference type="PROSITE" id="PS50082">
    <property type="entry name" value="WD_REPEATS_2"/>
    <property type="match status" value="6"/>
</dbReference>
<dbReference type="Pfam" id="PF10282">
    <property type="entry name" value="Lactonase"/>
    <property type="match status" value="1"/>
</dbReference>
<reference evidence="6" key="1">
    <citation type="journal article" date="2017" name="Nat. Ecol. Evol.">
        <title>Genome expansion and lineage-specific genetic innovations in the forest pathogenic fungi Armillaria.</title>
        <authorList>
            <person name="Sipos G."/>
            <person name="Prasanna A.N."/>
            <person name="Walter M.C."/>
            <person name="O'Connor E."/>
            <person name="Balint B."/>
            <person name="Krizsan K."/>
            <person name="Kiss B."/>
            <person name="Hess J."/>
            <person name="Varga T."/>
            <person name="Slot J."/>
            <person name="Riley R."/>
            <person name="Boka B."/>
            <person name="Rigling D."/>
            <person name="Barry K."/>
            <person name="Lee J."/>
            <person name="Mihaltcheva S."/>
            <person name="LaButti K."/>
            <person name="Lipzen A."/>
            <person name="Waldron R."/>
            <person name="Moloney N.M."/>
            <person name="Sperisen C."/>
            <person name="Kredics L."/>
            <person name="Vagvoelgyi C."/>
            <person name="Patrignani A."/>
            <person name="Fitzpatrick D."/>
            <person name="Nagy I."/>
            <person name="Doyle S."/>
            <person name="Anderson J.B."/>
            <person name="Grigoriev I.V."/>
            <person name="Gueldener U."/>
            <person name="Muensterkoetter M."/>
            <person name="Nagy L.G."/>
        </authorList>
    </citation>
    <scope>NUCLEOTIDE SEQUENCE [LARGE SCALE GENOMIC DNA]</scope>
    <source>
        <strain evidence="6">C18/9</strain>
    </source>
</reference>
<dbReference type="InterPro" id="IPR051179">
    <property type="entry name" value="WD_repeat_multifunction"/>
</dbReference>
<feature type="repeat" description="WD" evidence="3">
    <location>
        <begin position="163"/>
        <end position="199"/>
    </location>
</feature>
<dbReference type="CDD" id="cd00200">
    <property type="entry name" value="WD40"/>
    <property type="match status" value="1"/>
</dbReference>
<dbReference type="PRINTS" id="PR00320">
    <property type="entry name" value="GPROTEINBRPT"/>
</dbReference>
<dbReference type="EMBL" id="FUEG01000011">
    <property type="protein sequence ID" value="SJL09779.1"/>
    <property type="molecule type" value="Genomic_DNA"/>
</dbReference>
<feature type="compositionally biased region" description="Polar residues" evidence="4">
    <location>
        <begin position="57"/>
        <end position="67"/>
    </location>
</feature>
<evidence type="ECO:0000256" key="2">
    <source>
        <dbReference type="ARBA" id="ARBA00022737"/>
    </source>
</evidence>
<dbReference type="InterPro" id="IPR020472">
    <property type="entry name" value="WD40_PAC1"/>
</dbReference>
<dbReference type="InterPro" id="IPR019405">
    <property type="entry name" value="Lactonase_7-beta_prop"/>
</dbReference>
<dbReference type="AlphaFoldDB" id="A0A284RLZ9"/>